<comment type="subcellular location">
    <subcellularLocation>
        <location evidence="1">Cell membrane</location>
        <topology evidence="1">Multi-pass membrane protein</topology>
    </subcellularLocation>
</comment>
<keyword evidence="2" id="KW-1003">Cell membrane</keyword>
<feature type="region of interest" description="Disordered" evidence="7">
    <location>
        <begin position="392"/>
        <end position="709"/>
    </location>
</feature>
<evidence type="ECO:0000313" key="9">
    <source>
        <dbReference type="EMBL" id="GAA1392826.1"/>
    </source>
</evidence>
<feature type="transmembrane region" description="Helical" evidence="8">
    <location>
        <begin position="246"/>
        <end position="269"/>
    </location>
</feature>
<name>A0ABN1XY45_9PSEU</name>
<evidence type="ECO:0000256" key="3">
    <source>
        <dbReference type="ARBA" id="ARBA00022679"/>
    </source>
</evidence>
<evidence type="ECO:0008006" key="11">
    <source>
        <dbReference type="Google" id="ProtNLM"/>
    </source>
</evidence>
<keyword evidence="6 8" id="KW-0472">Membrane</keyword>
<feature type="transmembrane region" description="Helical" evidence="8">
    <location>
        <begin position="59"/>
        <end position="80"/>
    </location>
</feature>
<feature type="compositionally biased region" description="Low complexity" evidence="7">
    <location>
        <begin position="454"/>
        <end position="476"/>
    </location>
</feature>
<evidence type="ECO:0000256" key="1">
    <source>
        <dbReference type="ARBA" id="ARBA00004651"/>
    </source>
</evidence>
<feature type="transmembrane region" description="Helical" evidence="8">
    <location>
        <begin position="92"/>
        <end position="108"/>
    </location>
</feature>
<keyword evidence="4 8" id="KW-0812">Transmembrane</keyword>
<feature type="transmembrane region" description="Helical" evidence="8">
    <location>
        <begin position="15"/>
        <end position="38"/>
    </location>
</feature>
<organism evidence="9 10">
    <name type="scientific">Pseudonocardia kongjuensis</name>
    <dbReference type="NCBI Taxonomy" id="102227"/>
    <lineage>
        <taxon>Bacteria</taxon>
        <taxon>Bacillati</taxon>
        <taxon>Actinomycetota</taxon>
        <taxon>Actinomycetes</taxon>
        <taxon>Pseudonocardiales</taxon>
        <taxon>Pseudonocardiaceae</taxon>
        <taxon>Pseudonocardia</taxon>
    </lineage>
</organism>
<evidence type="ECO:0000313" key="10">
    <source>
        <dbReference type="Proteomes" id="UP001501414"/>
    </source>
</evidence>
<reference evidence="9 10" key="1">
    <citation type="journal article" date="2019" name="Int. J. Syst. Evol. Microbiol.">
        <title>The Global Catalogue of Microorganisms (GCM) 10K type strain sequencing project: providing services to taxonomists for standard genome sequencing and annotation.</title>
        <authorList>
            <consortium name="The Broad Institute Genomics Platform"/>
            <consortium name="The Broad Institute Genome Sequencing Center for Infectious Disease"/>
            <person name="Wu L."/>
            <person name="Ma J."/>
        </authorList>
    </citation>
    <scope>NUCLEOTIDE SEQUENCE [LARGE SCALE GENOMIC DNA]</scope>
    <source>
        <strain evidence="9 10">JCM 11896</strain>
    </source>
</reference>
<evidence type="ECO:0000256" key="6">
    <source>
        <dbReference type="ARBA" id="ARBA00023136"/>
    </source>
</evidence>
<comment type="caution">
    <text evidence="9">The sequence shown here is derived from an EMBL/GenBank/DDBJ whole genome shotgun (WGS) entry which is preliminary data.</text>
</comment>
<feature type="transmembrane region" description="Helical" evidence="8">
    <location>
        <begin position="362"/>
        <end position="380"/>
    </location>
</feature>
<feature type="compositionally biased region" description="Basic and acidic residues" evidence="7">
    <location>
        <begin position="416"/>
        <end position="433"/>
    </location>
</feature>
<dbReference type="EMBL" id="BAAAJK010000020">
    <property type="protein sequence ID" value="GAA1392826.1"/>
    <property type="molecule type" value="Genomic_DNA"/>
</dbReference>
<evidence type="ECO:0000256" key="5">
    <source>
        <dbReference type="ARBA" id="ARBA00022989"/>
    </source>
</evidence>
<dbReference type="PANTHER" id="PTHR22926">
    <property type="entry name" value="PHOSPHO-N-ACETYLMURAMOYL-PENTAPEPTIDE-TRANSFERASE"/>
    <property type="match status" value="1"/>
</dbReference>
<feature type="transmembrane region" description="Helical" evidence="8">
    <location>
        <begin position="281"/>
        <end position="305"/>
    </location>
</feature>
<sequence length="709" mass="72739">MPVDQLSYGLPIREFLLVGLVSAVVTLLLTGPVRMLALKAGAVAWPRGRDVHVTPTPRWGGLAMFGGVLAGLLLALSLPALRLAYFEGSSEVMGVVVATGLLVGVGLLDDRFDLDAITKFAAQVTAGGLLVLYGVQWTTLWIPLGGGGTGISGSTLILGQGQSVLLTVLLTVALVNAMNFVDGLDGLAGGIGLITTLATAVFCVGLISENGNAPAAFGPALIAVVLAGACLGFLPHNFHPARIFMGDTGSMMVGVMLSAAITAASGRVIPDEETSASDFLALVAPLIVLVGIVFIPVLDLLMAVIRRTRAGTSPFSPDKMHLHHRLLQLGHSHRRAVLLVYLWAAVLAFGAVALALVDETGVVLAAIGIALVVAFVASAVPHLARTRSAATAGPAASASAGPAATSAGAPASADDVADRRDPPAVGDDARPRTSDGPGPVPPPAPGQPGGRQPGEGAPPGRTAARPVGPGTGTHRPGGPPPVHRSGETPSPPLHRSGETPSPPLHRSDEPPAHLPGKAPAHRPGEAPAHRPGDAPAHRPGEAPAHRTGETPAHRSGETPVRRTGETPVYRSGETPVRRTGETPVYRPGGGPAPHRTGEPPARWPGARPAPPVPGETPPHRTPAPPSAWRGPPTRTGQRPAEPLHRPDAVPPRRTGEQQRNGHPQQPAPDDGVPAPDGGHPRRAPGPSRTDQPTVPNPVRRDPPGEADQR</sequence>
<feature type="transmembrane region" description="Helical" evidence="8">
    <location>
        <begin position="156"/>
        <end position="175"/>
    </location>
</feature>
<keyword evidence="10" id="KW-1185">Reference proteome</keyword>
<evidence type="ECO:0000256" key="2">
    <source>
        <dbReference type="ARBA" id="ARBA00022475"/>
    </source>
</evidence>
<dbReference type="Proteomes" id="UP001501414">
    <property type="component" value="Unassembled WGS sequence"/>
</dbReference>
<dbReference type="CDD" id="cd06853">
    <property type="entry name" value="GT_WecA_like"/>
    <property type="match status" value="1"/>
</dbReference>
<keyword evidence="3" id="KW-0808">Transferase</keyword>
<protein>
    <recommendedName>
        <fullName evidence="11">Undecaprenyl/decaprenyl-phosphate alpha-N-acetylglucosaminyl 1-phosphate transferase</fullName>
    </recommendedName>
</protein>
<feature type="compositionally biased region" description="Pro residues" evidence="7">
    <location>
        <begin position="607"/>
        <end position="625"/>
    </location>
</feature>
<feature type="transmembrane region" description="Helical" evidence="8">
    <location>
        <begin position="187"/>
        <end position="207"/>
    </location>
</feature>
<feature type="transmembrane region" description="Helical" evidence="8">
    <location>
        <begin position="213"/>
        <end position="234"/>
    </location>
</feature>
<feature type="compositionally biased region" description="Low complexity" evidence="7">
    <location>
        <begin position="392"/>
        <end position="414"/>
    </location>
</feature>
<accession>A0ABN1XY45</accession>
<dbReference type="PANTHER" id="PTHR22926:SF3">
    <property type="entry name" value="UNDECAPRENYL-PHOSPHATE ALPHA-N-ACETYLGLUCOSAMINYL 1-PHOSPHATE TRANSFERASE"/>
    <property type="match status" value="1"/>
</dbReference>
<keyword evidence="5 8" id="KW-1133">Transmembrane helix</keyword>
<feature type="compositionally biased region" description="Basic and acidic residues" evidence="7">
    <location>
        <begin position="522"/>
        <end position="564"/>
    </location>
</feature>
<dbReference type="Pfam" id="PF00953">
    <property type="entry name" value="Glycos_transf_4"/>
    <property type="match status" value="1"/>
</dbReference>
<evidence type="ECO:0000256" key="4">
    <source>
        <dbReference type="ARBA" id="ARBA00022692"/>
    </source>
</evidence>
<gene>
    <name evidence="9" type="ORF">GCM10009613_38500</name>
</gene>
<feature type="compositionally biased region" description="Basic and acidic residues" evidence="7">
    <location>
        <begin position="698"/>
        <end position="709"/>
    </location>
</feature>
<evidence type="ECO:0000256" key="7">
    <source>
        <dbReference type="SAM" id="MobiDB-lite"/>
    </source>
</evidence>
<proteinExistence type="predicted"/>
<evidence type="ECO:0000256" key="8">
    <source>
        <dbReference type="SAM" id="Phobius"/>
    </source>
</evidence>
<feature type="compositionally biased region" description="Low complexity" evidence="7">
    <location>
        <begin position="663"/>
        <end position="677"/>
    </location>
</feature>
<dbReference type="InterPro" id="IPR000715">
    <property type="entry name" value="Glycosyl_transferase_4"/>
</dbReference>
<feature type="transmembrane region" description="Helical" evidence="8">
    <location>
        <begin position="336"/>
        <end position="356"/>
    </location>
</feature>
<feature type="transmembrane region" description="Helical" evidence="8">
    <location>
        <begin position="120"/>
        <end position="144"/>
    </location>
</feature>